<evidence type="ECO:0000313" key="2">
    <source>
        <dbReference type="Proteomes" id="UP000775213"/>
    </source>
</evidence>
<protein>
    <submittedName>
        <fullName evidence="1">Uncharacterized protein</fullName>
    </submittedName>
</protein>
<dbReference type="Proteomes" id="UP000775213">
    <property type="component" value="Unassembled WGS sequence"/>
</dbReference>
<organism evidence="1 2">
    <name type="scientific">Dendrobium chrysotoxum</name>
    <name type="common">Orchid</name>
    <dbReference type="NCBI Taxonomy" id="161865"/>
    <lineage>
        <taxon>Eukaryota</taxon>
        <taxon>Viridiplantae</taxon>
        <taxon>Streptophyta</taxon>
        <taxon>Embryophyta</taxon>
        <taxon>Tracheophyta</taxon>
        <taxon>Spermatophyta</taxon>
        <taxon>Magnoliopsida</taxon>
        <taxon>Liliopsida</taxon>
        <taxon>Asparagales</taxon>
        <taxon>Orchidaceae</taxon>
        <taxon>Epidendroideae</taxon>
        <taxon>Malaxideae</taxon>
        <taxon>Dendrobiinae</taxon>
        <taxon>Dendrobium</taxon>
    </lineage>
</organism>
<reference evidence="1 2" key="1">
    <citation type="journal article" date="2021" name="Hortic Res">
        <title>Chromosome-scale assembly of the Dendrobium chrysotoxum genome enhances the understanding of orchid evolution.</title>
        <authorList>
            <person name="Zhang Y."/>
            <person name="Zhang G.Q."/>
            <person name="Zhang D."/>
            <person name="Liu X.D."/>
            <person name="Xu X.Y."/>
            <person name="Sun W.H."/>
            <person name="Yu X."/>
            <person name="Zhu X."/>
            <person name="Wang Z.W."/>
            <person name="Zhao X."/>
            <person name="Zhong W.Y."/>
            <person name="Chen H."/>
            <person name="Yin W.L."/>
            <person name="Huang T."/>
            <person name="Niu S.C."/>
            <person name="Liu Z.J."/>
        </authorList>
    </citation>
    <scope>NUCLEOTIDE SEQUENCE [LARGE SCALE GENOMIC DNA]</scope>
    <source>
        <strain evidence="1">Lindl</strain>
    </source>
</reference>
<sequence length="82" mass="9120">MGPIPFGCMQQLCSLAADGWREPYGVEKLGPSRKIGKGYSNSPVIFMLISDENLKFMPERLMETIIWPSEDTNAGGIITDRL</sequence>
<dbReference type="EMBL" id="JAGFBR010000007">
    <property type="protein sequence ID" value="KAH0464042.1"/>
    <property type="molecule type" value="Genomic_DNA"/>
</dbReference>
<name>A0AAV7H847_DENCH</name>
<proteinExistence type="predicted"/>
<dbReference type="AlphaFoldDB" id="A0AAV7H847"/>
<comment type="caution">
    <text evidence="1">The sequence shown here is derived from an EMBL/GenBank/DDBJ whole genome shotgun (WGS) entry which is preliminary data.</text>
</comment>
<accession>A0AAV7H847</accession>
<gene>
    <name evidence="1" type="ORF">IEQ34_006828</name>
</gene>
<keyword evidence="2" id="KW-1185">Reference proteome</keyword>
<evidence type="ECO:0000313" key="1">
    <source>
        <dbReference type="EMBL" id="KAH0464042.1"/>
    </source>
</evidence>